<feature type="domain" description="TonB-dependent receptor plug" evidence="14">
    <location>
        <begin position="117"/>
        <end position="246"/>
    </location>
</feature>
<gene>
    <name evidence="15" type="ORF">SAMN02927916_3708</name>
</gene>
<keyword evidence="2 10" id="KW-0813">Transport</keyword>
<comment type="similarity">
    <text evidence="10 11">Belongs to the TonB-dependent receptor family.</text>
</comment>
<dbReference type="Gene3D" id="2.40.170.20">
    <property type="entry name" value="TonB-dependent receptor, beta-barrel domain"/>
    <property type="match status" value="1"/>
</dbReference>
<comment type="caution">
    <text evidence="15">The sequence shown here is derived from an EMBL/GenBank/DDBJ whole genome shotgun (WGS) entry which is preliminary data.</text>
</comment>
<evidence type="ECO:0000256" key="2">
    <source>
        <dbReference type="ARBA" id="ARBA00022448"/>
    </source>
</evidence>
<evidence type="ECO:0000256" key="6">
    <source>
        <dbReference type="ARBA" id="ARBA00023077"/>
    </source>
</evidence>
<keyword evidence="16" id="KW-1185">Reference proteome</keyword>
<reference evidence="15 16" key="1">
    <citation type="submission" date="2016-10" db="EMBL/GenBank/DDBJ databases">
        <authorList>
            <person name="Varghese N."/>
            <person name="Submissions S."/>
        </authorList>
    </citation>
    <scope>NUCLEOTIDE SEQUENCE [LARGE SCALE GENOMIC DNA]</scope>
    <source>
        <strain evidence="15 16">CGMCC 1.6859</strain>
    </source>
</reference>
<dbReference type="Proteomes" id="UP000199307">
    <property type="component" value="Unassembled WGS sequence"/>
</dbReference>
<dbReference type="InterPro" id="IPR036942">
    <property type="entry name" value="Beta-barrel_TonB_sf"/>
</dbReference>
<evidence type="ECO:0000256" key="5">
    <source>
        <dbReference type="ARBA" id="ARBA00022729"/>
    </source>
</evidence>
<evidence type="ECO:0000256" key="10">
    <source>
        <dbReference type="PROSITE-ProRule" id="PRU01360"/>
    </source>
</evidence>
<protein>
    <submittedName>
        <fullName evidence="15">TonB-linked outer membrane protein, SusC/RagA family</fullName>
    </submittedName>
</protein>
<evidence type="ECO:0000256" key="8">
    <source>
        <dbReference type="ARBA" id="ARBA00023170"/>
    </source>
</evidence>
<dbReference type="InterPro" id="IPR023997">
    <property type="entry name" value="TonB-dep_OMP_SusC/RagA_CS"/>
</dbReference>
<dbReference type="SUPFAM" id="SSF49464">
    <property type="entry name" value="Carboxypeptidase regulatory domain-like"/>
    <property type="match status" value="1"/>
</dbReference>
<dbReference type="EMBL" id="FMVC01000006">
    <property type="protein sequence ID" value="SCY86030.1"/>
    <property type="molecule type" value="Genomic_DNA"/>
</dbReference>
<evidence type="ECO:0000256" key="12">
    <source>
        <dbReference type="SAM" id="SignalP"/>
    </source>
</evidence>
<evidence type="ECO:0000256" key="1">
    <source>
        <dbReference type="ARBA" id="ARBA00004571"/>
    </source>
</evidence>
<evidence type="ECO:0000256" key="4">
    <source>
        <dbReference type="ARBA" id="ARBA00022692"/>
    </source>
</evidence>
<dbReference type="InterPro" id="IPR000531">
    <property type="entry name" value="Beta-barrel_TonB"/>
</dbReference>
<dbReference type="Gene3D" id="2.170.130.10">
    <property type="entry name" value="TonB-dependent receptor, plug domain"/>
    <property type="match status" value="1"/>
</dbReference>
<sequence length="1073" mass="116249">MKQKLKGLMMLFFILILQSSIAQEKKITGVVSDNAGIPLPGVSVLVKGTKLGTQTDFDGKYMIKASSNQVLVFSYIGMKTSEITANSSVINVKMLDAGAQELESVVVTTAMGIKKQKRSLGYATSSVSAKDLTDVTNVNVFESLSGKVAGADITTPAQAGASSKVVIRGFNSLSNSSPLYVVDGTPINNSSNGGGTTADGKSINSTRSFDAGNGISDLDPNNIESMSILKGAAASALYGSRAANGVVLITTKSAKNKSKISIDFLTSTDFNQVARVPHLQNEFGQGWSGLSYSTWSGVANANNTASNENGSWGAKYNGEVRPWGAIINGVQQAKPYVALPSNIKDFYTTGTTFTNSMRISGGGENSNFSLNASTVNSDGIFPTTADAYKRNTLGINAGISTGKFTVRTSVNYINKNQNVVNTGQGGTEGGTVAQALAQTPRDIDVVGLKDYKNNPYNTPSNLYSPYVDNPYWDLQENSTNIKGNRFFGNVNLSYKITDKLTATYQIGGDYRNEKIKSYGAIMDYFPGSANADASKAPVVGGVTEKTAENIETDTNFNLTYVTPVGKDFSFNGMIGFNTNQRSGSSLKANVTNLDVPNFYELSNSILSPIVVQDDYLRRSYGVFASVEASYKEKIYLTVTGRNDWTSTLPQGKNSYFYPSLSLSGVVLDNTQHFVKLRGSIASIGNDTGYYQTKSSMIPANAALGFGNILLPIGGVNGYELSGNLGNPNLKPERTTEYELGFESNFFNKRVNLDFSVYHKKTTDLLFSRPLAASTGFTSQTDNILDLQNRGVEVVLNVVPVKVKKFQWDFTTTFSKNVSKVLDIAYGLDKLTLASMYGVNFVAEKGQPLGMFTAFTPRLTPDGRPIVSPSTGYYTVGNDQSNVGTSQRKFVMGLRNNFKYKNFTLGSSFDWKQGGKMYSYTKRINEFSGNGIETTFNDRNTYIIPNSVIEVKDATGNITYAENTVPMTTSKVTSFWNTSSNPGIEAGHVIDKTFIRLRDLFLTYNVPTTFVQKFKIATASLSIYGKNLFMWTPKANPYVDPELSTYGDGLLSEAGEFATNPSQRSYGASFKVTF</sequence>
<feature type="domain" description="TonB-dependent receptor-like beta-barrel" evidence="13">
    <location>
        <begin position="451"/>
        <end position="911"/>
    </location>
</feature>
<accession>A0ABY0M0M5</accession>
<proteinExistence type="inferred from homology"/>
<keyword evidence="3 10" id="KW-1134">Transmembrane beta strand</keyword>
<dbReference type="Pfam" id="PF07715">
    <property type="entry name" value="Plug"/>
    <property type="match status" value="1"/>
</dbReference>
<evidence type="ECO:0000256" key="3">
    <source>
        <dbReference type="ARBA" id="ARBA00022452"/>
    </source>
</evidence>
<keyword evidence="8" id="KW-0675">Receptor</keyword>
<evidence type="ECO:0000313" key="16">
    <source>
        <dbReference type="Proteomes" id="UP000199307"/>
    </source>
</evidence>
<feature type="signal peptide" evidence="12">
    <location>
        <begin position="1"/>
        <end position="22"/>
    </location>
</feature>
<dbReference type="InterPro" id="IPR039426">
    <property type="entry name" value="TonB-dep_rcpt-like"/>
</dbReference>
<keyword evidence="9 10" id="KW-0998">Cell outer membrane</keyword>
<keyword evidence="4 10" id="KW-0812">Transmembrane</keyword>
<evidence type="ECO:0000259" key="13">
    <source>
        <dbReference type="Pfam" id="PF00593"/>
    </source>
</evidence>
<name>A0ABY0M0M5_9FLAO</name>
<dbReference type="RefSeq" id="WP_091134658.1">
    <property type="nucleotide sequence ID" value="NZ_FMVC01000006.1"/>
</dbReference>
<dbReference type="Pfam" id="PF13715">
    <property type="entry name" value="CarbopepD_reg_2"/>
    <property type="match status" value="1"/>
</dbReference>
<evidence type="ECO:0000256" key="11">
    <source>
        <dbReference type="RuleBase" id="RU003357"/>
    </source>
</evidence>
<evidence type="ECO:0000256" key="7">
    <source>
        <dbReference type="ARBA" id="ARBA00023136"/>
    </source>
</evidence>
<dbReference type="InterPro" id="IPR008969">
    <property type="entry name" value="CarboxyPept-like_regulatory"/>
</dbReference>
<comment type="subcellular location">
    <subcellularLocation>
        <location evidence="1 10">Cell outer membrane</location>
        <topology evidence="1 10">Multi-pass membrane protein</topology>
    </subcellularLocation>
</comment>
<dbReference type="NCBIfam" id="TIGR04056">
    <property type="entry name" value="OMP_RagA_SusC"/>
    <property type="match status" value="1"/>
</dbReference>
<dbReference type="NCBIfam" id="TIGR04057">
    <property type="entry name" value="SusC_RagA_signa"/>
    <property type="match status" value="1"/>
</dbReference>
<keyword evidence="7 10" id="KW-0472">Membrane</keyword>
<dbReference type="InterPro" id="IPR037066">
    <property type="entry name" value="Plug_dom_sf"/>
</dbReference>
<dbReference type="SUPFAM" id="SSF56935">
    <property type="entry name" value="Porins"/>
    <property type="match status" value="1"/>
</dbReference>
<dbReference type="InterPro" id="IPR023996">
    <property type="entry name" value="TonB-dep_OMP_SusC/RagA"/>
</dbReference>
<evidence type="ECO:0000259" key="14">
    <source>
        <dbReference type="Pfam" id="PF07715"/>
    </source>
</evidence>
<organism evidence="15 16">
    <name type="scientific">Flavobacterium anhuiense</name>
    <dbReference type="NCBI Taxonomy" id="459526"/>
    <lineage>
        <taxon>Bacteria</taxon>
        <taxon>Pseudomonadati</taxon>
        <taxon>Bacteroidota</taxon>
        <taxon>Flavobacteriia</taxon>
        <taxon>Flavobacteriales</taxon>
        <taxon>Flavobacteriaceae</taxon>
        <taxon>Flavobacterium</taxon>
    </lineage>
</organism>
<dbReference type="Pfam" id="PF00593">
    <property type="entry name" value="TonB_dep_Rec_b-barrel"/>
    <property type="match status" value="1"/>
</dbReference>
<keyword evidence="6 11" id="KW-0798">TonB box</keyword>
<dbReference type="PANTHER" id="PTHR30069:SF29">
    <property type="entry name" value="HEMOGLOBIN AND HEMOGLOBIN-HAPTOGLOBIN-BINDING PROTEIN 1-RELATED"/>
    <property type="match status" value="1"/>
</dbReference>
<evidence type="ECO:0000313" key="15">
    <source>
        <dbReference type="EMBL" id="SCY86030.1"/>
    </source>
</evidence>
<dbReference type="PROSITE" id="PS52016">
    <property type="entry name" value="TONB_DEPENDENT_REC_3"/>
    <property type="match status" value="1"/>
</dbReference>
<dbReference type="PANTHER" id="PTHR30069">
    <property type="entry name" value="TONB-DEPENDENT OUTER MEMBRANE RECEPTOR"/>
    <property type="match status" value="1"/>
</dbReference>
<feature type="chain" id="PRO_5045777740" evidence="12">
    <location>
        <begin position="23"/>
        <end position="1073"/>
    </location>
</feature>
<evidence type="ECO:0000256" key="9">
    <source>
        <dbReference type="ARBA" id="ARBA00023237"/>
    </source>
</evidence>
<keyword evidence="5 12" id="KW-0732">Signal</keyword>
<dbReference type="InterPro" id="IPR012910">
    <property type="entry name" value="Plug_dom"/>
</dbReference>
<dbReference type="Gene3D" id="2.60.40.1120">
    <property type="entry name" value="Carboxypeptidase-like, regulatory domain"/>
    <property type="match status" value="1"/>
</dbReference>